<dbReference type="SMART" id="SM00637">
    <property type="entry name" value="CBD_II"/>
    <property type="match status" value="1"/>
</dbReference>
<dbReference type="SMART" id="SM00220">
    <property type="entry name" value="S_TKc"/>
    <property type="match status" value="1"/>
</dbReference>
<evidence type="ECO:0000256" key="4">
    <source>
        <dbReference type="ARBA" id="ARBA00022741"/>
    </source>
</evidence>
<evidence type="ECO:0000256" key="3">
    <source>
        <dbReference type="ARBA" id="ARBA00022679"/>
    </source>
</evidence>
<dbReference type="PROSITE" id="PS51173">
    <property type="entry name" value="CBM2"/>
    <property type="match status" value="1"/>
</dbReference>
<keyword evidence="12" id="KW-1185">Reference proteome</keyword>
<evidence type="ECO:0000256" key="5">
    <source>
        <dbReference type="ARBA" id="ARBA00022777"/>
    </source>
</evidence>
<evidence type="ECO:0000256" key="8">
    <source>
        <dbReference type="SAM" id="MobiDB-lite"/>
    </source>
</evidence>
<keyword evidence="4 7" id="KW-0547">Nucleotide-binding</keyword>
<proteinExistence type="predicted"/>
<reference evidence="11 12" key="1">
    <citation type="submission" date="2020-08" db="EMBL/GenBank/DDBJ databases">
        <title>Sequencing the genomes of 1000 actinobacteria strains.</title>
        <authorList>
            <person name="Klenk H.-P."/>
        </authorList>
    </citation>
    <scope>NUCLEOTIDE SEQUENCE [LARGE SCALE GENOMIC DNA]</scope>
    <source>
        <strain evidence="11 12">DSM 43851</strain>
    </source>
</reference>
<evidence type="ECO:0000256" key="1">
    <source>
        <dbReference type="ARBA" id="ARBA00012513"/>
    </source>
</evidence>
<dbReference type="Pfam" id="PF00069">
    <property type="entry name" value="Pkinase"/>
    <property type="match status" value="1"/>
</dbReference>
<keyword evidence="6 7" id="KW-0067">ATP-binding</keyword>
<dbReference type="Gene3D" id="1.10.510.10">
    <property type="entry name" value="Transferase(Phosphotransferase) domain 1"/>
    <property type="match status" value="1"/>
</dbReference>
<dbReference type="GO" id="GO:0030247">
    <property type="term" value="F:polysaccharide binding"/>
    <property type="evidence" value="ECO:0007669"/>
    <property type="project" value="UniProtKB-UniRule"/>
</dbReference>
<dbReference type="PROSITE" id="PS50011">
    <property type="entry name" value="PROTEIN_KINASE_DOM"/>
    <property type="match status" value="1"/>
</dbReference>
<dbReference type="InterPro" id="IPR008965">
    <property type="entry name" value="CBM2/CBM3_carb-bd_dom_sf"/>
</dbReference>
<dbReference type="GO" id="GO:0005975">
    <property type="term" value="P:carbohydrate metabolic process"/>
    <property type="evidence" value="ECO:0007669"/>
    <property type="project" value="InterPro"/>
</dbReference>
<dbReference type="Gene3D" id="2.60.40.290">
    <property type="match status" value="1"/>
</dbReference>
<dbReference type="InterPro" id="IPR011009">
    <property type="entry name" value="Kinase-like_dom_sf"/>
</dbReference>
<dbReference type="CDD" id="cd14014">
    <property type="entry name" value="STKc_PknB_like"/>
    <property type="match status" value="1"/>
</dbReference>
<dbReference type="RefSeq" id="WP_246490113.1">
    <property type="nucleotide sequence ID" value="NZ_BAAAWY010000039.1"/>
</dbReference>
<dbReference type="PANTHER" id="PTHR43289">
    <property type="entry name" value="MITOGEN-ACTIVATED PROTEIN KINASE KINASE KINASE 20-RELATED"/>
    <property type="match status" value="1"/>
</dbReference>
<sequence length="463" mass="48651">MIDGRYRLVSCIGRGSMGAVWRARDERLDRVVALKLVMVRGVSPDDVSEQEAVARARREGRITARLQHPNAISVHDVVEHDGRPCLVMEYLPSKSLSEVVETKGVLSPTELATIGFQIASALAAAHELGIVHRDVKPDNVLLAEDGTAKITDFGIARAPDDGAVTAVGILAGTPAYLAPEVATGSESSPRSDVFSLGSTLYAAFEGKPPYGMDQNTIALLHQVAYGEITPPRRGGAVADLLVEMLRRDPETRPTMAEVADRFEKVLAGSSPLPAVLPQAAAAPPPGTRRMPSLPEPRRGSPVGRWLALAVPVTAAVVAVGLVVAQQFGVRPVASPAPSTVPSAIAPPVTTTTAADPVSSSAGCSARYDVMNSWSTGYQAAVTITNLTGEQLTGWQVSWRLPGGQRVTSLWNGTFSQQGSVLVVRNASWNAVLDANTSTSFGLVAGTPGTSPPQPKLTCTTLPQ</sequence>
<dbReference type="SUPFAM" id="SSF56112">
    <property type="entry name" value="Protein kinase-like (PK-like)"/>
    <property type="match status" value="1"/>
</dbReference>
<accession>A0A7W9KTH6</accession>
<dbReference type="PROSITE" id="PS00108">
    <property type="entry name" value="PROTEIN_KINASE_ST"/>
    <property type="match status" value="1"/>
</dbReference>
<protein>
    <recommendedName>
        <fullName evidence="1">non-specific serine/threonine protein kinase</fullName>
        <ecNumber evidence="1">2.7.11.1</ecNumber>
    </recommendedName>
</protein>
<feature type="domain" description="CBM2" evidence="10">
    <location>
        <begin position="356"/>
        <end position="461"/>
    </location>
</feature>
<dbReference type="InterPro" id="IPR001919">
    <property type="entry name" value="CBD2"/>
</dbReference>
<dbReference type="InterPro" id="IPR017441">
    <property type="entry name" value="Protein_kinase_ATP_BS"/>
</dbReference>
<dbReference type="InterPro" id="IPR012291">
    <property type="entry name" value="CBM2_carb-bd_dom_sf"/>
</dbReference>
<dbReference type="AlphaFoldDB" id="A0A7W9KTH6"/>
<name>A0A7W9KTH6_9PSEU</name>
<dbReference type="GO" id="GO:0004674">
    <property type="term" value="F:protein serine/threonine kinase activity"/>
    <property type="evidence" value="ECO:0007669"/>
    <property type="project" value="UniProtKB-KW"/>
</dbReference>
<dbReference type="EMBL" id="JACHIR010000003">
    <property type="protein sequence ID" value="MBB5897679.1"/>
    <property type="molecule type" value="Genomic_DNA"/>
</dbReference>
<dbReference type="GO" id="GO:0004553">
    <property type="term" value="F:hydrolase activity, hydrolyzing O-glycosyl compounds"/>
    <property type="evidence" value="ECO:0007669"/>
    <property type="project" value="InterPro"/>
</dbReference>
<evidence type="ECO:0000313" key="12">
    <source>
        <dbReference type="Proteomes" id="UP000585638"/>
    </source>
</evidence>
<feature type="binding site" evidence="7">
    <location>
        <position position="35"/>
    </location>
    <ligand>
        <name>ATP</name>
        <dbReference type="ChEBI" id="CHEBI:30616"/>
    </ligand>
</feature>
<feature type="domain" description="Protein kinase" evidence="9">
    <location>
        <begin position="6"/>
        <end position="266"/>
    </location>
</feature>
<dbReference type="PROSITE" id="PS00107">
    <property type="entry name" value="PROTEIN_KINASE_ATP"/>
    <property type="match status" value="1"/>
</dbReference>
<feature type="region of interest" description="Disordered" evidence="8">
    <location>
        <begin position="275"/>
        <end position="298"/>
    </location>
</feature>
<dbReference type="Pfam" id="PF00553">
    <property type="entry name" value="CBM_2"/>
    <property type="match status" value="1"/>
</dbReference>
<keyword evidence="3" id="KW-0808">Transferase</keyword>
<evidence type="ECO:0000259" key="10">
    <source>
        <dbReference type="PROSITE" id="PS51173"/>
    </source>
</evidence>
<dbReference type="InterPro" id="IPR008271">
    <property type="entry name" value="Ser/Thr_kinase_AS"/>
</dbReference>
<dbReference type="Gene3D" id="3.30.200.20">
    <property type="entry name" value="Phosphorylase Kinase, domain 1"/>
    <property type="match status" value="1"/>
</dbReference>
<comment type="caution">
    <text evidence="11">The sequence shown here is derived from an EMBL/GenBank/DDBJ whole genome shotgun (WGS) entry which is preliminary data.</text>
</comment>
<dbReference type="InterPro" id="IPR000719">
    <property type="entry name" value="Prot_kinase_dom"/>
</dbReference>
<evidence type="ECO:0000256" key="6">
    <source>
        <dbReference type="ARBA" id="ARBA00022840"/>
    </source>
</evidence>
<dbReference type="PANTHER" id="PTHR43289:SF6">
    <property type="entry name" value="SERINE_THREONINE-PROTEIN KINASE NEKL-3"/>
    <property type="match status" value="1"/>
</dbReference>
<organism evidence="11 12">
    <name type="scientific">Kutzneria kofuensis</name>
    <dbReference type="NCBI Taxonomy" id="103725"/>
    <lineage>
        <taxon>Bacteria</taxon>
        <taxon>Bacillati</taxon>
        <taxon>Actinomycetota</taxon>
        <taxon>Actinomycetes</taxon>
        <taxon>Pseudonocardiales</taxon>
        <taxon>Pseudonocardiaceae</taxon>
        <taxon>Kutzneria</taxon>
    </lineage>
</organism>
<dbReference type="EC" id="2.7.11.1" evidence="1"/>
<evidence type="ECO:0000259" key="9">
    <source>
        <dbReference type="PROSITE" id="PS50011"/>
    </source>
</evidence>
<dbReference type="SUPFAM" id="SSF49384">
    <property type="entry name" value="Carbohydrate-binding domain"/>
    <property type="match status" value="1"/>
</dbReference>
<evidence type="ECO:0000256" key="2">
    <source>
        <dbReference type="ARBA" id="ARBA00022527"/>
    </source>
</evidence>
<dbReference type="GO" id="GO:0005524">
    <property type="term" value="F:ATP binding"/>
    <property type="evidence" value="ECO:0007669"/>
    <property type="project" value="UniProtKB-UniRule"/>
</dbReference>
<keyword evidence="5 11" id="KW-0418">Kinase</keyword>
<gene>
    <name evidence="11" type="ORF">BJ998_008938</name>
</gene>
<evidence type="ECO:0000256" key="7">
    <source>
        <dbReference type="PROSITE-ProRule" id="PRU10141"/>
    </source>
</evidence>
<keyword evidence="2 11" id="KW-0723">Serine/threonine-protein kinase</keyword>
<dbReference type="Proteomes" id="UP000585638">
    <property type="component" value="Unassembled WGS sequence"/>
</dbReference>
<evidence type="ECO:0000313" key="11">
    <source>
        <dbReference type="EMBL" id="MBB5897679.1"/>
    </source>
</evidence>